<dbReference type="InterPro" id="IPR003593">
    <property type="entry name" value="AAA+_ATPase"/>
</dbReference>
<sequence>MYTGITEKKELPEDLALQCLDLYHVYGTELENKVVALRGVSFDIKKGEILSIIGPSGAGKSTLLLSLGGMLKPSAGQIIFSDGTDITKLPEKFLFEFRRKKIGYVFQEQNLLPHLSAEKNIEMPMKLLNTPYLEIKRKSKELMQRLGIYHRRHHIPTKLSGGERQRVAIARALANNPEIILADEPTGAVDAETSVQILELFTELSNEFGTSYLICSHDPIVADFSNRSLEIRDGIIIGEHGMGFDLENLDQTRLLVPDNQGRLSIPEEAMRQLGGVFLFSWQVTEQGLLLKPIKSPERREGPKIKFCPSCGLEIPPNTYSCPRCGTKLTRVVH</sequence>
<evidence type="ECO:0000256" key="4">
    <source>
        <dbReference type="ARBA" id="ARBA00022840"/>
    </source>
</evidence>
<protein>
    <submittedName>
        <fullName evidence="6">ATP-binding cassette domain-containing protein</fullName>
    </submittedName>
</protein>
<accession>A0A9Y1FPA3</accession>
<dbReference type="PROSITE" id="PS00211">
    <property type="entry name" value="ABC_TRANSPORTER_1"/>
    <property type="match status" value="1"/>
</dbReference>
<keyword evidence="4 6" id="KW-0067">ATP-binding</keyword>
<keyword evidence="2" id="KW-0813">Transport</keyword>
<dbReference type="InterPro" id="IPR017871">
    <property type="entry name" value="ABC_transporter-like_CS"/>
</dbReference>
<proteinExistence type="inferred from homology"/>
<dbReference type="PANTHER" id="PTHR42798:SF6">
    <property type="entry name" value="CELL DIVISION ATP-BINDING PROTEIN FTSE"/>
    <property type="match status" value="1"/>
</dbReference>
<dbReference type="EMBL" id="CP084167">
    <property type="protein sequence ID" value="UJG43754.1"/>
    <property type="molecule type" value="Genomic_DNA"/>
</dbReference>
<dbReference type="AlphaFoldDB" id="A0A9Y1FPA3"/>
<dbReference type="InterPro" id="IPR017911">
    <property type="entry name" value="MacB-like_ATP-bd"/>
</dbReference>
<dbReference type="PROSITE" id="PS50893">
    <property type="entry name" value="ABC_TRANSPORTER_2"/>
    <property type="match status" value="1"/>
</dbReference>
<evidence type="ECO:0000256" key="2">
    <source>
        <dbReference type="ARBA" id="ARBA00022448"/>
    </source>
</evidence>
<reference evidence="6" key="1">
    <citation type="journal article" date="2022" name="Nat. Microbiol.">
        <title>Unique mobile elements and scalable gene flow at the prokaryote-eukaryote boundary revealed by circularized Asgard archaea genomes.</title>
        <authorList>
            <person name="Wu F."/>
            <person name="Speth D.R."/>
            <person name="Philosof A."/>
            <person name="Cremiere A."/>
            <person name="Narayanan A."/>
            <person name="Barco R.A."/>
            <person name="Connon S.A."/>
            <person name="Amend J.P."/>
            <person name="Antoshechkin I.A."/>
            <person name="Orphan V.J."/>
        </authorList>
    </citation>
    <scope>NUCLEOTIDE SEQUENCE</scope>
    <source>
        <strain evidence="6">PR6</strain>
    </source>
</reference>
<dbReference type="Pfam" id="PF13240">
    <property type="entry name" value="Zn_Ribbon_1"/>
    <property type="match status" value="1"/>
</dbReference>
<dbReference type="SMART" id="SM00382">
    <property type="entry name" value="AAA"/>
    <property type="match status" value="1"/>
</dbReference>
<dbReference type="GO" id="GO:0016887">
    <property type="term" value="F:ATP hydrolysis activity"/>
    <property type="evidence" value="ECO:0007669"/>
    <property type="project" value="InterPro"/>
</dbReference>
<dbReference type="Gene3D" id="3.40.50.300">
    <property type="entry name" value="P-loop containing nucleotide triphosphate hydrolases"/>
    <property type="match status" value="1"/>
</dbReference>
<dbReference type="Proteomes" id="UP001200513">
    <property type="component" value="Chromosome"/>
</dbReference>
<dbReference type="Pfam" id="PF00005">
    <property type="entry name" value="ABC_tran"/>
    <property type="match status" value="1"/>
</dbReference>
<name>A0A9Y1FPA3_9ARCH</name>
<dbReference type="InterPro" id="IPR027417">
    <property type="entry name" value="P-loop_NTPase"/>
</dbReference>
<evidence type="ECO:0000256" key="3">
    <source>
        <dbReference type="ARBA" id="ARBA00022741"/>
    </source>
</evidence>
<gene>
    <name evidence="6" type="ORF">K9W46_00890</name>
</gene>
<dbReference type="SUPFAM" id="SSF52540">
    <property type="entry name" value="P-loop containing nucleoside triphosphate hydrolases"/>
    <property type="match status" value="1"/>
</dbReference>
<feature type="domain" description="ABC transporter" evidence="5">
    <location>
        <begin position="17"/>
        <end position="258"/>
    </location>
</feature>
<keyword evidence="3" id="KW-0547">Nucleotide-binding</keyword>
<dbReference type="GO" id="GO:0005524">
    <property type="term" value="F:ATP binding"/>
    <property type="evidence" value="ECO:0007669"/>
    <property type="project" value="UniProtKB-KW"/>
</dbReference>
<dbReference type="CDD" id="cd03255">
    <property type="entry name" value="ABC_MJ0796_LolCDE_FtsE"/>
    <property type="match status" value="1"/>
</dbReference>
<evidence type="ECO:0000313" key="6">
    <source>
        <dbReference type="EMBL" id="UJG43754.1"/>
    </source>
</evidence>
<evidence type="ECO:0000259" key="5">
    <source>
        <dbReference type="PROSITE" id="PS50893"/>
    </source>
</evidence>
<dbReference type="InterPro" id="IPR026870">
    <property type="entry name" value="Zinc_ribbon_dom"/>
</dbReference>
<comment type="similarity">
    <text evidence="1">Belongs to the ABC transporter superfamily.</text>
</comment>
<dbReference type="InterPro" id="IPR003439">
    <property type="entry name" value="ABC_transporter-like_ATP-bd"/>
</dbReference>
<dbReference type="PANTHER" id="PTHR42798">
    <property type="entry name" value="LIPOPROTEIN-RELEASING SYSTEM ATP-BINDING PROTEIN LOLD"/>
    <property type="match status" value="1"/>
</dbReference>
<evidence type="ECO:0000256" key="1">
    <source>
        <dbReference type="ARBA" id="ARBA00005417"/>
    </source>
</evidence>
<organism evidence="6">
    <name type="scientific">Candidatus Heimdallarchaeum endolithica</name>
    <dbReference type="NCBI Taxonomy" id="2876572"/>
    <lineage>
        <taxon>Archaea</taxon>
        <taxon>Promethearchaeati</taxon>
        <taxon>Candidatus Heimdallarchaeota</taxon>
        <taxon>Candidatus Heimdallarchaeia (ex Rinke et al. 2021) (nom. nud.)</taxon>
        <taxon>Candidatus Heimdallarchaeales</taxon>
        <taxon>Candidatus Heimdallarchaeaceae</taxon>
        <taxon>Candidatus Heimdallarchaeum</taxon>
    </lineage>
</organism>